<dbReference type="InterPro" id="IPR018060">
    <property type="entry name" value="HTH_AraC"/>
</dbReference>
<dbReference type="SMART" id="SM00342">
    <property type="entry name" value="HTH_ARAC"/>
    <property type="match status" value="1"/>
</dbReference>
<dbReference type="InterPro" id="IPR020449">
    <property type="entry name" value="Tscrpt_reg_AraC-type_HTH"/>
</dbReference>
<comment type="caution">
    <text evidence="5">The sequence shown here is derived from an EMBL/GenBank/DDBJ whole genome shotgun (WGS) entry which is preliminary data.</text>
</comment>
<evidence type="ECO:0000259" key="4">
    <source>
        <dbReference type="PROSITE" id="PS01124"/>
    </source>
</evidence>
<dbReference type="InterPro" id="IPR018062">
    <property type="entry name" value="HTH_AraC-typ_CS"/>
</dbReference>
<name>A0A845MFB3_9PROT</name>
<dbReference type="SUPFAM" id="SSF46689">
    <property type="entry name" value="Homeodomain-like"/>
    <property type="match status" value="2"/>
</dbReference>
<keyword evidence="3" id="KW-0804">Transcription</keyword>
<dbReference type="PRINTS" id="PR00032">
    <property type="entry name" value="HTHARAC"/>
</dbReference>
<dbReference type="InterPro" id="IPR052158">
    <property type="entry name" value="INH-QAR"/>
</dbReference>
<dbReference type="CDD" id="cd03138">
    <property type="entry name" value="GATase1_AraC_2"/>
    <property type="match status" value="1"/>
</dbReference>
<keyword evidence="1" id="KW-0805">Transcription regulation</keyword>
<dbReference type="PROSITE" id="PS00041">
    <property type="entry name" value="HTH_ARAC_FAMILY_1"/>
    <property type="match status" value="1"/>
</dbReference>
<dbReference type="InterPro" id="IPR029062">
    <property type="entry name" value="Class_I_gatase-like"/>
</dbReference>
<evidence type="ECO:0000256" key="2">
    <source>
        <dbReference type="ARBA" id="ARBA00023125"/>
    </source>
</evidence>
<evidence type="ECO:0000313" key="6">
    <source>
        <dbReference type="Proteomes" id="UP000445696"/>
    </source>
</evidence>
<keyword evidence="6" id="KW-1185">Reference proteome</keyword>
<evidence type="ECO:0000256" key="3">
    <source>
        <dbReference type="ARBA" id="ARBA00023163"/>
    </source>
</evidence>
<dbReference type="OrthoDB" id="9793422at2"/>
<dbReference type="GO" id="GO:0003700">
    <property type="term" value="F:DNA-binding transcription factor activity"/>
    <property type="evidence" value="ECO:0007669"/>
    <property type="project" value="InterPro"/>
</dbReference>
<evidence type="ECO:0000313" key="5">
    <source>
        <dbReference type="EMBL" id="MZR22743.1"/>
    </source>
</evidence>
<dbReference type="Gene3D" id="3.40.50.880">
    <property type="match status" value="1"/>
</dbReference>
<dbReference type="EMBL" id="WTVA01000004">
    <property type="protein sequence ID" value="MZR22743.1"/>
    <property type="molecule type" value="Genomic_DNA"/>
</dbReference>
<dbReference type="Proteomes" id="UP000445696">
    <property type="component" value="Unassembled WGS sequence"/>
</dbReference>
<dbReference type="Pfam" id="PF01965">
    <property type="entry name" value="DJ-1_PfpI"/>
    <property type="match status" value="1"/>
</dbReference>
<dbReference type="RefSeq" id="WP_161339209.1">
    <property type="nucleotide sequence ID" value="NZ_JBHSDG010000004.1"/>
</dbReference>
<dbReference type="PANTHER" id="PTHR43130">
    <property type="entry name" value="ARAC-FAMILY TRANSCRIPTIONAL REGULATOR"/>
    <property type="match status" value="1"/>
</dbReference>
<gene>
    <name evidence="5" type="ORF">GQF03_10415</name>
</gene>
<dbReference type="InterPro" id="IPR009057">
    <property type="entry name" value="Homeodomain-like_sf"/>
</dbReference>
<evidence type="ECO:0000256" key="1">
    <source>
        <dbReference type="ARBA" id="ARBA00023015"/>
    </source>
</evidence>
<sequence>MPLSVYSKNITVSLVAVPEMSAHVVYGLHEVFSCVGGAWETLTGEQSNCGKMTPRIVGHSTAPIRTTLGATIVPDHTFEEAHRSDVVIVADLDVLSGIDPIGDWPEAVAWIKDQHSKGAIICSVCTGSLMMAEAGLLDGLEATSHWGALEYFKSCYPKVLLKPDRILVPAGKQHQVITSGGTSSWHELSLYLIARFCGQAEARHIAKVFLFGDRNDGQLPFAAMVRPKQHDDAIIAHCQTWIADNYERVNPVAKMTVLSGLNSRTFKRRFKSATGYTPLDYVQTLRIEEAKQMLETSDDAIDDIAESVGYDEPNSFRRLFKRTTGISPHQYRLRFKDISTF</sequence>
<dbReference type="SUPFAM" id="SSF52317">
    <property type="entry name" value="Class I glutamine amidotransferase-like"/>
    <property type="match status" value="1"/>
</dbReference>
<dbReference type="AlphaFoldDB" id="A0A845MFB3"/>
<reference evidence="5 6" key="1">
    <citation type="journal article" date="2014" name="Int. J. Syst. Evol. Microbiol.">
        <title>Sneathiella chungangensis sp. nov., isolated from a marine sand, and emended description of the genus Sneathiella.</title>
        <authorList>
            <person name="Siamphan C."/>
            <person name="Kim H."/>
            <person name="Lee J.S."/>
            <person name="Kim W."/>
        </authorList>
    </citation>
    <scope>NUCLEOTIDE SEQUENCE [LARGE SCALE GENOMIC DNA]</scope>
    <source>
        <strain evidence="5 6">KCTC 32476</strain>
    </source>
</reference>
<proteinExistence type="predicted"/>
<keyword evidence="2" id="KW-0238">DNA-binding</keyword>
<organism evidence="5 6">
    <name type="scientific">Sneathiella chungangensis</name>
    <dbReference type="NCBI Taxonomy" id="1418234"/>
    <lineage>
        <taxon>Bacteria</taxon>
        <taxon>Pseudomonadati</taxon>
        <taxon>Pseudomonadota</taxon>
        <taxon>Alphaproteobacteria</taxon>
        <taxon>Sneathiellales</taxon>
        <taxon>Sneathiellaceae</taxon>
        <taxon>Sneathiella</taxon>
    </lineage>
</organism>
<dbReference type="InterPro" id="IPR002818">
    <property type="entry name" value="DJ-1/PfpI"/>
</dbReference>
<feature type="domain" description="HTH araC/xylS-type" evidence="4">
    <location>
        <begin position="236"/>
        <end position="334"/>
    </location>
</feature>
<dbReference type="GO" id="GO:0043565">
    <property type="term" value="F:sequence-specific DNA binding"/>
    <property type="evidence" value="ECO:0007669"/>
    <property type="project" value="InterPro"/>
</dbReference>
<dbReference type="PANTHER" id="PTHR43130:SF3">
    <property type="entry name" value="HTH-TYPE TRANSCRIPTIONAL REGULATOR RV1931C"/>
    <property type="match status" value="1"/>
</dbReference>
<dbReference type="Pfam" id="PF12833">
    <property type="entry name" value="HTH_18"/>
    <property type="match status" value="1"/>
</dbReference>
<dbReference type="Gene3D" id="1.10.10.60">
    <property type="entry name" value="Homeodomain-like"/>
    <property type="match status" value="2"/>
</dbReference>
<dbReference type="PROSITE" id="PS01124">
    <property type="entry name" value="HTH_ARAC_FAMILY_2"/>
    <property type="match status" value="1"/>
</dbReference>
<protein>
    <submittedName>
        <fullName evidence="5">Helix-turn-helix domain-containing protein</fullName>
    </submittedName>
</protein>
<accession>A0A845MFB3</accession>